<evidence type="ECO:0000313" key="1">
    <source>
        <dbReference type="EMBL" id="KAJ9111786.1"/>
    </source>
</evidence>
<evidence type="ECO:0000313" key="2">
    <source>
        <dbReference type="Proteomes" id="UP001243375"/>
    </source>
</evidence>
<name>A0ACC2WK28_9TREE</name>
<sequence length="1033" mass="114322">MDNMVPDPSPALPPSIPEIQAQIDHLEAAHKAKNFPLSGRIIHLCHHLPVEITRVLPRPTATSDGTHSIEGSPRLDGDGFNSARGSFSAPATAGVLSPPRIPEFKEPDSVSRVTEDLSWKLASRRGHTAMISGMRSLSTTHEQVVVAWTGDIMQEWTDEQDLPKSQEKKQAPVSSGRAPGSSTPKKMPAMQRTYSVAGTAPGEDTPSQGDLQAAAPPLQQEKVDDGRPSIPSSSQHAVYLPELTTKEKQGLEIELDKFGSYEVEKEGDGKMSYVPVFVPREEARGHYEGYCKTTLWPLFHYLLWQDSPVPTPSPDPMWMHYQAVNKRFAERVAQIYKPGDLIVVHDYHLLLVPKMIREMLGQHSPDHSLLEEKVVAPESTEQPIVAEDGRQPQTADGKPTSPGQLGNLGGEPREQGEIAIGMFIHTPWPSSEIFRCLPKRKEILDGMLGANLVCFQTYSYSRHFTSTCIRVCGYESTTGGIDANGQVTAVSYCPIGVDAQRVMQDRDRAGVDPKISALRALYKDKKIIVGREKLDVAKGVYNKLQAFEKFLEIYPEWRGKVVLIQVTTPALSESPNLETKVAELVSHINNAYGTLDFVPVHHYHQAIDRDEYFGLLSVADLALITSLRDGMNTTSMEYVLCQDKTGKSPLVLSEFMGTASSFQAALQINPHDLLGVARAINKGLTMSKEEKENRHALMLESVKSHTSHTWARTLLKQLLENVGLEHTAHQTPALDRNALAAAYKKAHKRLMLFDYDGTLTPIVKVPSQAIPTERTRNAIAALAKDPKNVVWLISGRDGEFLDEHWGGIPNLGLSAEHGSFVKGPGATEWINMTEHMDMSWMSEVEEIFRYYTERTSGSTIEVKKASITWHWRQCDPTFISRLDLIASRFFAVLTFASFFAPPLLMVGKKNVECRVLAINKGEIVKKIIYQNPDADFLFCAGDDKTDEEMFRQAKAVFPSGGRIPGQKVTMAAPIAVTSIMDEEEAEKLPEVEIQLTPEGTFATAVGPPSKKTLASSHLTSPEEVVYAMESILQ</sequence>
<protein>
    <submittedName>
        <fullName evidence="1">Uncharacterized protein</fullName>
    </submittedName>
</protein>
<dbReference type="EMBL" id="JASBWU010000028">
    <property type="protein sequence ID" value="KAJ9111786.1"/>
    <property type="molecule type" value="Genomic_DNA"/>
</dbReference>
<gene>
    <name evidence="1" type="ORF">QFC22_006445</name>
</gene>
<reference evidence="1" key="1">
    <citation type="submission" date="2023-04" db="EMBL/GenBank/DDBJ databases">
        <title>Draft Genome sequencing of Naganishia species isolated from polar environments using Oxford Nanopore Technology.</title>
        <authorList>
            <person name="Leo P."/>
            <person name="Venkateswaran K."/>
        </authorList>
    </citation>
    <scope>NUCLEOTIDE SEQUENCE</scope>
    <source>
        <strain evidence="1">MNA-CCFEE 5425</strain>
    </source>
</reference>
<proteinExistence type="predicted"/>
<accession>A0ACC2WK28</accession>
<dbReference type="Proteomes" id="UP001243375">
    <property type="component" value="Unassembled WGS sequence"/>
</dbReference>
<organism evidence="1 2">
    <name type="scientific">Naganishia vaughanmartiniae</name>
    <dbReference type="NCBI Taxonomy" id="1424756"/>
    <lineage>
        <taxon>Eukaryota</taxon>
        <taxon>Fungi</taxon>
        <taxon>Dikarya</taxon>
        <taxon>Basidiomycota</taxon>
        <taxon>Agaricomycotina</taxon>
        <taxon>Tremellomycetes</taxon>
        <taxon>Filobasidiales</taxon>
        <taxon>Filobasidiaceae</taxon>
        <taxon>Naganishia</taxon>
    </lineage>
</organism>
<keyword evidence="2" id="KW-1185">Reference proteome</keyword>
<comment type="caution">
    <text evidence="1">The sequence shown here is derived from an EMBL/GenBank/DDBJ whole genome shotgun (WGS) entry which is preliminary data.</text>
</comment>